<reference evidence="9 10" key="1">
    <citation type="journal article" date="2011" name="J. Bacteriol.">
        <title>Genome sequence of the 1,4-dioxane-degrading Pseudonocardia dioxanivorans strain CB1190.</title>
        <authorList>
            <person name="Sales C.M."/>
            <person name="Mahendra S."/>
            <person name="Grostern A."/>
            <person name="Parales R.E."/>
            <person name="Goodwin L.A."/>
            <person name="Woyke T."/>
            <person name="Nolan M."/>
            <person name="Lapidus A."/>
            <person name="Chertkov O."/>
            <person name="Ovchinnikova G."/>
            <person name="Sczyrba A."/>
            <person name="Alvarez-Cohen L."/>
        </authorList>
    </citation>
    <scope>NUCLEOTIDE SEQUENCE [LARGE SCALE GENOMIC DNA]</scope>
    <source>
        <strain evidence="10">ATCC 55486 / DSM 44775 / JCM 13855 / CB1190</strain>
    </source>
</reference>
<keyword evidence="6 9" id="KW-0560">Oxidoreductase</keyword>
<evidence type="ECO:0000313" key="10">
    <source>
        <dbReference type="Proteomes" id="UP000007809"/>
    </source>
</evidence>
<evidence type="ECO:0000256" key="5">
    <source>
        <dbReference type="ARBA" id="ARBA00022827"/>
    </source>
</evidence>
<organism evidence="9 10">
    <name type="scientific">Pseudonocardia dioxanivorans (strain ATCC 55486 / DSM 44775 / JCM 13855 / CB1190)</name>
    <dbReference type="NCBI Taxonomy" id="675635"/>
    <lineage>
        <taxon>Bacteria</taxon>
        <taxon>Bacillati</taxon>
        <taxon>Actinomycetota</taxon>
        <taxon>Actinomycetes</taxon>
        <taxon>Pseudonocardiales</taxon>
        <taxon>Pseudonocardiaceae</taxon>
        <taxon>Pseudonocardia</taxon>
    </lineage>
</organism>
<evidence type="ECO:0000259" key="7">
    <source>
        <dbReference type="Pfam" id="PF01266"/>
    </source>
</evidence>
<feature type="domain" description="FAD dependent oxidoreductase" evidence="7">
    <location>
        <begin position="37"/>
        <end position="390"/>
    </location>
</feature>
<comment type="cofactor">
    <cofactor evidence="1">
        <name>FAD</name>
        <dbReference type="ChEBI" id="CHEBI:57692"/>
    </cofactor>
</comment>
<dbReference type="InterPro" id="IPR036188">
    <property type="entry name" value="FAD/NAD-bd_sf"/>
</dbReference>
<dbReference type="InterPro" id="IPR031656">
    <property type="entry name" value="DAO_C"/>
</dbReference>
<proteinExistence type="inferred from homology"/>
<dbReference type="Proteomes" id="UP000007809">
    <property type="component" value="Chromosome"/>
</dbReference>
<dbReference type="InterPro" id="IPR000447">
    <property type="entry name" value="G3P_DH_FAD-dep"/>
</dbReference>
<dbReference type="KEGG" id="pdx:Psed_4553"/>
<dbReference type="PANTHER" id="PTHR11985:SF35">
    <property type="entry name" value="ANAEROBIC GLYCEROL-3-PHOSPHATE DEHYDROGENASE SUBUNIT A"/>
    <property type="match status" value="1"/>
</dbReference>
<keyword evidence="3" id="KW-0285">Flavoprotein</keyword>
<dbReference type="EC" id="1.1.5.3" evidence="9"/>
<evidence type="ECO:0000256" key="1">
    <source>
        <dbReference type="ARBA" id="ARBA00001974"/>
    </source>
</evidence>
<dbReference type="InterPro" id="IPR006076">
    <property type="entry name" value="FAD-dep_OxRdtase"/>
</dbReference>
<sequence>MSDAAAPPTGPAPAGTSLNRARRERELAALAGGEVVDLLVVGLGVTGAGVALDAASRGLTVAAIDAHDLAFGTSRWSSKLVHGGLRYLASGRVGVAFASMRERRVLLETVAPHLVRPLPMLLPGDGRRALLTGAGLRGAEVLSRAAGTRRATLPAPRRIGPAEARLLVPALRDTGEGAWLSWDGQLVDDARLVVALARTAAGLGARILTRCRAVTVAADGALVHDTVADAPVRLRARAVVNAAGVWAGGLVDGITLRPSRGSHVVLPASALGDPRGALTVPIGGSMSRYAFALPQPGGLVYLGITDEPVEGPVPDVPEPTETEIGFLLDVLNSALDTPVRRDQVLGAYAGLRPLLDDGRHSGADLSRRHAVLTSPSGVVTIVGGKLTTYRAMAADAVDTAVKVRTLAAGPSRTASLPLVGAGPVPPGAPPRLVARYGSEAAEVLACGDPEPVADGVPVSPAELRWGVLHEGALDVDDLLDRRTRVGLVPSRRAMAEPAARAALRP</sequence>
<accession>F4CZN3</accession>
<dbReference type="HOGENOM" id="CLU_015740_5_1_11"/>
<keyword evidence="4" id="KW-0319">Glycerol metabolism</keyword>
<keyword evidence="10" id="KW-1185">Reference proteome</keyword>
<dbReference type="eggNOG" id="COG0578">
    <property type="taxonomic scope" value="Bacteria"/>
</dbReference>
<dbReference type="AlphaFoldDB" id="F4CZN3"/>
<dbReference type="Gene3D" id="3.50.50.60">
    <property type="entry name" value="FAD/NAD(P)-binding domain"/>
    <property type="match status" value="1"/>
</dbReference>
<dbReference type="Gene3D" id="3.30.9.10">
    <property type="entry name" value="D-Amino Acid Oxidase, subunit A, domain 2"/>
    <property type="match status" value="1"/>
</dbReference>
<evidence type="ECO:0000313" key="9">
    <source>
        <dbReference type="EMBL" id="AEA26705.1"/>
    </source>
</evidence>
<protein>
    <submittedName>
        <fullName evidence="9">Glycerol-3-phosphate dehydrogenase</fullName>
        <ecNumber evidence="9">1.1.5.3</ecNumber>
    </submittedName>
</protein>
<dbReference type="OrthoDB" id="9766796at2"/>
<dbReference type="STRING" id="675635.Psed_4553"/>
<dbReference type="SUPFAM" id="SSF51905">
    <property type="entry name" value="FAD/NAD(P)-binding domain"/>
    <property type="match status" value="1"/>
</dbReference>
<dbReference type="InterPro" id="IPR038299">
    <property type="entry name" value="DAO_C_sf"/>
</dbReference>
<evidence type="ECO:0000256" key="6">
    <source>
        <dbReference type="ARBA" id="ARBA00023002"/>
    </source>
</evidence>
<dbReference type="Pfam" id="PF16901">
    <property type="entry name" value="DAO_C"/>
    <property type="match status" value="1"/>
</dbReference>
<dbReference type="PRINTS" id="PR01001">
    <property type="entry name" value="FADG3PDH"/>
</dbReference>
<evidence type="ECO:0000259" key="8">
    <source>
        <dbReference type="Pfam" id="PF16901"/>
    </source>
</evidence>
<gene>
    <name evidence="9" type="ordered locus">Psed_4553</name>
</gene>
<dbReference type="Pfam" id="PF01266">
    <property type="entry name" value="DAO"/>
    <property type="match status" value="1"/>
</dbReference>
<comment type="similarity">
    <text evidence="2">Belongs to the FAD-dependent glycerol-3-phosphate dehydrogenase family.</text>
</comment>
<dbReference type="RefSeq" id="WP_013676618.1">
    <property type="nucleotide sequence ID" value="NC_015312.1"/>
</dbReference>
<dbReference type="Gene3D" id="1.10.8.870">
    <property type="entry name" value="Alpha-glycerophosphate oxidase, cap domain"/>
    <property type="match status" value="1"/>
</dbReference>
<evidence type="ECO:0000256" key="2">
    <source>
        <dbReference type="ARBA" id="ARBA00007330"/>
    </source>
</evidence>
<dbReference type="EMBL" id="CP002593">
    <property type="protein sequence ID" value="AEA26705.1"/>
    <property type="molecule type" value="Genomic_DNA"/>
</dbReference>
<dbReference type="PROSITE" id="PS00978">
    <property type="entry name" value="FAD_G3PDH_2"/>
    <property type="match status" value="1"/>
</dbReference>
<keyword evidence="5" id="KW-0274">FAD</keyword>
<feature type="domain" description="Alpha-glycerophosphate oxidase C-terminal" evidence="8">
    <location>
        <begin position="430"/>
        <end position="494"/>
    </location>
</feature>
<name>F4CZN3_PSEUX</name>
<evidence type="ECO:0000256" key="4">
    <source>
        <dbReference type="ARBA" id="ARBA00022798"/>
    </source>
</evidence>
<dbReference type="PANTHER" id="PTHR11985">
    <property type="entry name" value="GLYCEROL-3-PHOSPHATE DEHYDROGENASE"/>
    <property type="match status" value="1"/>
</dbReference>
<dbReference type="GO" id="GO:0046168">
    <property type="term" value="P:glycerol-3-phosphate catabolic process"/>
    <property type="evidence" value="ECO:0007669"/>
    <property type="project" value="TreeGrafter"/>
</dbReference>
<dbReference type="GO" id="GO:0004368">
    <property type="term" value="F:glycerol-3-phosphate dehydrogenase (quinone) activity"/>
    <property type="evidence" value="ECO:0007669"/>
    <property type="project" value="UniProtKB-EC"/>
</dbReference>
<dbReference type="GO" id="GO:0006071">
    <property type="term" value="P:glycerol metabolic process"/>
    <property type="evidence" value="ECO:0007669"/>
    <property type="project" value="UniProtKB-KW"/>
</dbReference>
<evidence type="ECO:0000256" key="3">
    <source>
        <dbReference type="ARBA" id="ARBA00022630"/>
    </source>
</evidence>